<evidence type="ECO:0000256" key="2">
    <source>
        <dbReference type="ARBA" id="ARBA00022692"/>
    </source>
</evidence>
<keyword evidence="2 5" id="KW-0812">Transmembrane</keyword>
<feature type="transmembrane region" description="Helical" evidence="5">
    <location>
        <begin position="405"/>
        <end position="427"/>
    </location>
</feature>
<feature type="transmembrane region" description="Helical" evidence="5">
    <location>
        <begin position="335"/>
        <end position="359"/>
    </location>
</feature>
<evidence type="ECO:0000256" key="1">
    <source>
        <dbReference type="ARBA" id="ARBA00004141"/>
    </source>
</evidence>
<dbReference type="PANTHER" id="PTHR11706">
    <property type="entry name" value="SOLUTE CARRIER PROTEIN FAMILY 11 MEMBER"/>
    <property type="match status" value="1"/>
</dbReference>
<feature type="transmembrane region" description="Helical" evidence="5">
    <location>
        <begin position="182"/>
        <end position="203"/>
    </location>
</feature>
<feature type="transmembrane region" description="Helical" evidence="5">
    <location>
        <begin position="439"/>
        <end position="462"/>
    </location>
</feature>
<feature type="transmembrane region" description="Helical" evidence="5">
    <location>
        <begin position="380"/>
        <end position="399"/>
    </location>
</feature>
<gene>
    <name evidence="6" type="ORF">FCN18_05645</name>
</gene>
<evidence type="ECO:0000256" key="3">
    <source>
        <dbReference type="ARBA" id="ARBA00022989"/>
    </source>
</evidence>
<evidence type="ECO:0000256" key="5">
    <source>
        <dbReference type="SAM" id="Phobius"/>
    </source>
</evidence>
<feature type="transmembrane region" description="Helical" evidence="5">
    <location>
        <begin position="36"/>
        <end position="55"/>
    </location>
</feature>
<feature type="transmembrane region" description="Helical" evidence="5">
    <location>
        <begin position="61"/>
        <end position="81"/>
    </location>
</feature>
<evidence type="ECO:0000313" key="7">
    <source>
        <dbReference type="Proteomes" id="UP000309992"/>
    </source>
</evidence>
<dbReference type="PANTHER" id="PTHR11706:SF3">
    <property type="entry name" value="METAL ION TRANSPORT PROTEIN"/>
    <property type="match status" value="1"/>
</dbReference>
<dbReference type="NCBIfam" id="NF037982">
    <property type="entry name" value="Nramp_1"/>
    <property type="match status" value="1"/>
</dbReference>
<dbReference type="InterPro" id="IPR001046">
    <property type="entry name" value="NRAMP_fam"/>
</dbReference>
<feature type="transmembrane region" description="Helical" evidence="5">
    <location>
        <begin position="277"/>
        <end position="299"/>
    </location>
</feature>
<name>A0ABY2SA56_9PSEU</name>
<dbReference type="Proteomes" id="UP000309992">
    <property type="component" value="Unassembled WGS sequence"/>
</dbReference>
<keyword evidence="4 5" id="KW-0472">Membrane</keyword>
<protein>
    <submittedName>
        <fullName evidence="6">Divalent metal cation transporter</fullName>
    </submittedName>
</protein>
<accession>A0ABY2SA56</accession>
<proteinExistence type="predicted"/>
<dbReference type="EMBL" id="SWMS01000002">
    <property type="protein sequence ID" value="TKG72717.1"/>
    <property type="molecule type" value="Genomic_DNA"/>
</dbReference>
<sequence length="472" mass="51187">MSTQEVPQQAEPEDAYRLRAEDVKEAPTTLRGRLRYLGPGIILTASVVGSGELIVTTSLGARAGFVLLWLVIVGATVKVWVQMELARWAILNGKTALAGYSTVPPRIGRMGWINWLWIGLDLAKNFQRGGVIGGSAAACSILWPIVGEPLSSGSLAMWAVIITALTIGLLRSNRYSVVEAITTWSVAIFTLSTVAIVLVLPFTPFSYSPGDFADGLSFAIPAGTVGLAVAMFGSTGVGADDMTNYTYWCLEKGYARWTGPDDGSEERARRAEGWIKVMQLDVFVSWLVCTVTTLSFYVVGASVLHPQNLVPQGNAVITTVSRIYTDTLGPWAETLFLFGAIAVLFSTNIASAAAVPRLWTNTLGLLGVIDWHDVKVRARILRILTVCLPVLWLLMFLFVQSPLVMMQIGAIATGIFLLAVLIAVWRLRTLEVDPRFRRNRWLTAAFVVSSIGIFLLAVYTVLEVFGVGIAGA</sequence>
<keyword evidence="7" id="KW-1185">Reference proteome</keyword>
<feature type="transmembrane region" description="Helical" evidence="5">
    <location>
        <begin position="152"/>
        <end position="170"/>
    </location>
</feature>
<reference evidence="6 7" key="1">
    <citation type="journal article" date="2015" name="Antonie Van Leeuwenhoek">
        <title>Prauserella endophytica sp. nov., an endophytic actinobacterium isolated from Tamarix taklamakanensis.</title>
        <authorList>
            <person name="Liu J.M."/>
            <person name="Habden X."/>
            <person name="Guo L."/>
            <person name="Tuo L."/>
            <person name="Jiang Z.K."/>
            <person name="Liu S.W."/>
            <person name="Liu X.F."/>
            <person name="Chen L."/>
            <person name="Li R.F."/>
            <person name="Zhang Y.Q."/>
            <person name="Sun C.H."/>
        </authorList>
    </citation>
    <scope>NUCLEOTIDE SEQUENCE [LARGE SCALE GENOMIC DNA]</scope>
    <source>
        <strain evidence="6 7">CGMCC 4.7182</strain>
    </source>
</reference>
<dbReference type="RefSeq" id="WP_137093653.1">
    <property type="nucleotide sequence ID" value="NZ_SWMS01000002.1"/>
</dbReference>
<organism evidence="6 7">
    <name type="scientific">Prauserella endophytica</name>
    <dbReference type="NCBI Taxonomy" id="1592324"/>
    <lineage>
        <taxon>Bacteria</taxon>
        <taxon>Bacillati</taxon>
        <taxon>Actinomycetota</taxon>
        <taxon>Actinomycetes</taxon>
        <taxon>Pseudonocardiales</taxon>
        <taxon>Pseudonocardiaceae</taxon>
        <taxon>Prauserella</taxon>
        <taxon>Prauserella coralliicola group</taxon>
    </lineage>
</organism>
<feature type="transmembrane region" description="Helical" evidence="5">
    <location>
        <begin position="129"/>
        <end position="146"/>
    </location>
</feature>
<evidence type="ECO:0000256" key="4">
    <source>
        <dbReference type="ARBA" id="ARBA00023136"/>
    </source>
</evidence>
<keyword evidence="3 5" id="KW-1133">Transmembrane helix</keyword>
<evidence type="ECO:0000313" key="6">
    <source>
        <dbReference type="EMBL" id="TKG72717.1"/>
    </source>
</evidence>
<comment type="subcellular location">
    <subcellularLocation>
        <location evidence="1">Membrane</location>
        <topology evidence="1">Multi-pass membrane protein</topology>
    </subcellularLocation>
</comment>
<feature type="transmembrane region" description="Helical" evidence="5">
    <location>
        <begin position="215"/>
        <end position="233"/>
    </location>
</feature>
<comment type="caution">
    <text evidence="6">The sequence shown here is derived from an EMBL/GenBank/DDBJ whole genome shotgun (WGS) entry which is preliminary data.</text>
</comment>